<dbReference type="Gene3D" id="2.40.70.10">
    <property type="entry name" value="Acid Proteases"/>
    <property type="match status" value="1"/>
</dbReference>
<protein>
    <recommendedName>
        <fullName evidence="2">Reverse transcriptase domain-containing protein</fullName>
    </recommendedName>
</protein>
<gene>
    <name evidence="3" type="ORF">ILUMI_08057</name>
</gene>
<evidence type="ECO:0000313" key="4">
    <source>
        <dbReference type="Proteomes" id="UP000801492"/>
    </source>
</evidence>
<dbReference type="Proteomes" id="UP000801492">
    <property type="component" value="Unassembled WGS sequence"/>
</dbReference>
<sequence length="356" mass="39090">MGEAGRFDGDALEDIVHEAVHDRHGLAGNAGVQMDLFQHLVDVDGVAFLLLIALRDVLLWDVKSSVLNCNNSTHQVSLAVTSFSSPPHGLSKATPPVIVNEFNTLALIDTGGTASFINEQLAKDLKMQIKLRKEVISLASTTFQSSVLGQCCINMQFGGPKSPLDICGLATANVEPASLFSHLTPDCKPICTKSREFNPVDTTFINDEIRLISTNSNHKRLVAIDYSQTINRYTLLDAHPLPNIEQIVNDGANYTVFSTIDLKCEFHQIPIRTEDKKYTAFEAEGQLVQFKWMPFGVTNGGRESTVLTRDLVDENRSDPIKIPSPSQEKDYTQVFSPSDPVPLQNSPDPTVATPLL</sequence>
<evidence type="ECO:0000256" key="1">
    <source>
        <dbReference type="SAM" id="MobiDB-lite"/>
    </source>
</evidence>
<dbReference type="InterPro" id="IPR000477">
    <property type="entry name" value="RT_dom"/>
</dbReference>
<keyword evidence="4" id="KW-1185">Reference proteome</keyword>
<name>A0A8K0D2A7_IGNLU</name>
<dbReference type="GO" id="GO:0071897">
    <property type="term" value="P:DNA biosynthetic process"/>
    <property type="evidence" value="ECO:0007669"/>
    <property type="project" value="UniProtKB-ARBA"/>
</dbReference>
<dbReference type="EMBL" id="VTPC01003693">
    <property type="protein sequence ID" value="KAF2898115.1"/>
    <property type="molecule type" value="Genomic_DNA"/>
</dbReference>
<accession>A0A8K0D2A7</accession>
<organism evidence="3 4">
    <name type="scientific">Ignelater luminosus</name>
    <name type="common">Cucubano</name>
    <name type="synonym">Pyrophorus luminosus</name>
    <dbReference type="NCBI Taxonomy" id="2038154"/>
    <lineage>
        <taxon>Eukaryota</taxon>
        <taxon>Metazoa</taxon>
        <taxon>Ecdysozoa</taxon>
        <taxon>Arthropoda</taxon>
        <taxon>Hexapoda</taxon>
        <taxon>Insecta</taxon>
        <taxon>Pterygota</taxon>
        <taxon>Neoptera</taxon>
        <taxon>Endopterygota</taxon>
        <taxon>Coleoptera</taxon>
        <taxon>Polyphaga</taxon>
        <taxon>Elateriformia</taxon>
        <taxon>Elateroidea</taxon>
        <taxon>Elateridae</taxon>
        <taxon>Agrypninae</taxon>
        <taxon>Pyrophorini</taxon>
        <taxon>Ignelater</taxon>
    </lineage>
</organism>
<dbReference type="Pfam" id="PF00078">
    <property type="entry name" value="RVT_1"/>
    <property type="match status" value="1"/>
</dbReference>
<dbReference type="PANTHER" id="PTHR24559:SF444">
    <property type="entry name" value="REVERSE TRANSCRIPTASE DOMAIN-CONTAINING PROTEIN"/>
    <property type="match status" value="1"/>
</dbReference>
<reference evidence="3" key="1">
    <citation type="submission" date="2019-08" db="EMBL/GenBank/DDBJ databases">
        <title>The genome of the North American firefly Photinus pyralis.</title>
        <authorList>
            <consortium name="Photinus pyralis genome working group"/>
            <person name="Fallon T.R."/>
            <person name="Sander Lower S.E."/>
            <person name="Weng J.-K."/>
        </authorList>
    </citation>
    <scope>NUCLEOTIDE SEQUENCE</scope>
    <source>
        <strain evidence="3">TRF0915ILg1</strain>
        <tissue evidence="3">Whole body</tissue>
    </source>
</reference>
<dbReference type="Gene3D" id="3.10.10.10">
    <property type="entry name" value="HIV Type 1 Reverse Transcriptase, subunit A, domain 1"/>
    <property type="match status" value="1"/>
</dbReference>
<evidence type="ECO:0000259" key="2">
    <source>
        <dbReference type="Pfam" id="PF00078"/>
    </source>
</evidence>
<dbReference type="PANTHER" id="PTHR24559">
    <property type="entry name" value="TRANSPOSON TY3-I GAG-POL POLYPROTEIN"/>
    <property type="match status" value="1"/>
</dbReference>
<dbReference type="AlphaFoldDB" id="A0A8K0D2A7"/>
<dbReference type="InterPro" id="IPR021109">
    <property type="entry name" value="Peptidase_aspartic_dom_sf"/>
</dbReference>
<feature type="region of interest" description="Disordered" evidence="1">
    <location>
        <begin position="316"/>
        <end position="356"/>
    </location>
</feature>
<feature type="domain" description="Reverse transcriptase" evidence="2">
    <location>
        <begin position="208"/>
        <end position="312"/>
    </location>
</feature>
<proteinExistence type="predicted"/>
<comment type="caution">
    <text evidence="3">The sequence shown here is derived from an EMBL/GenBank/DDBJ whole genome shotgun (WGS) entry which is preliminary data.</text>
</comment>
<evidence type="ECO:0000313" key="3">
    <source>
        <dbReference type="EMBL" id="KAF2898115.1"/>
    </source>
</evidence>
<dbReference type="InterPro" id="IPR043502">
    <property type="entry name" value="DNA/RNA_pol_sf"/>
</dbReference>
<dbReference type="SUPFAM" id="SSF56672">
    <property type="entry name" value="DNA/RNA polymerases"/>
    <property type="match status" value="1"/>
</dbReference>
<dbReference type="OrthoDB" id="6773737at2759"/>
<dbReference type="InterPro" id="IPR053134">
    <property type="entry name" value="RNA-dir_DNA_polymerase"/>
</dbReference>